<evidence type="ECO:0000313" key="2">
    <source>
        <dbReference type="Proteomes" id="UP000008953"/>
    </source>
</evidence>
<evidence type="ECO:0000313" key="1">
    <source>
        <dbReference type="EMBL" id="CBL14286.1"/>
    </source>
</evidence>
<reference evidence="1 2" key="2">
    <citation type="submission" date="2010-03" db="EMBL/GenBank/DDBJ databases">
        <authorList>
            <person name="Pajon A."/>
        </authorList>
    </citation>
    <scope>NUCLEOTIDE SEQUENCE [LARGE SCALE GENOMIC DNA]</scope>
    <source>
        <strain evidence="1 2">XB6B4</strain>
    </source>
</reference>
<dbReference type="HOGENOM" id="CLU_3391147_0_0_9"/>
<dbReference type="EMBL" id="FP929050">
    <property type="protein sequence ID" value="CBL14286.1"/>
    <property type="molecule type" value="Genomic_DNA"/>
</dbReference>
<name>D4L3U6_9FIRM</name>
<dbReference type="AlphaFoldDB" id="D4L3U6"/>
<dbReference type="Proteomes" id="UP000008953">
    <property type="component" value="Chromosome"/>
</dbReference>
<gene>
    <name evidence="1" type="ORF">RO1_40970</name>
</gene>
<reference evidence="1 2" key="1">
    <citation type="submission" date="2010-03" db="EMBL/GenBank/DDBJ databases">
        <title>The genome sequence of Roseburia intestinalis XB6B4.</title>
        <authorList>
            <consortium name="metaHIT consortium -- http://www.metahit.eu/"/>
            <person name="Pajon A."/>
            <person name="Turner K."/>
            <person name="Parkhill J."/>
            <person name="Bernalier A."/>
        </authorList>
    </citation>
    <scope>NUCLEOTIDE SEQUENCE [LARGE SCALE GENOMIC DNA]</scope>
    <source>
        <strain evidence="1 2">XB6B4</strain>
    </source>
</reference>
<dbReference type="KEGG" id="rix:RO1_40970"/>
<sequence>MKKKKLFYVKKVYFLLTLFIVNEVHDGIVVNF</sequence>
<accession>D4L3U6</accession>
<organism evidence="1 2">
    <name type="scientific">Roseburia intestinalis XB6B4</name>
    <dbReference type="NCBI Taxonomy" id="718255"/>
    <lineage>
        <taxon>Bacteria</taxon>
        <taxon>Bacillati</taxon>
        <taxon>Bacillota</taxon>
        <taxon>Clostridia</taxon>
        <taxon>Lachnospirales</taxon>
        <taxon>Lachnospiraceae</taxon>
        <taxon>Roseburia</taxon>
    </lineage>
</organism>
<protein>
    <submittedName>
        <fullName evidence="1">Uncharacterized protein</fullName>
    </submittedName>
</protein>
<proteinExistence type="predicted"/>